<feature type="transmembrane region" description="Helical" evidence="1">
    <location>
        <begin position="143"/>
        <end position="165"/>
    </location>
</feature>
<evidence type="ECO:0000259" key="2">
    <source>
        <dbReference type="SMART" id="SM00849"/>
    </source>
</evidence>
<accession>A0A6J4S927</accession>
<dbReference type="SMART" id="SM00849">
    <property type="entry name" value="Lactamase_B"/>
    <property type="match status" value="1"/>
</dbReference>
<dbReference type="AlphaFoldDB" id="A0A6J4S927"/>
<feature type="domain" description="Metallo-beta-lactamase" evidence="2">
    <location>
        <begin position="7"/>
        <end position="180"/>
    </location>
</feature>
<dbReference type="PANTHER" id="PTHR43546:SF3">
    <property type="entry name" value="UPF0173 METAL-DEPENDENT HYDROLASE MJ1163"/>
    <property type="match status" value="1"/>
</dbReference>
<reference evidence="3" key="1">
    <citation type="submission" date="2020-02" db="EMBL/GenBank/DDBJ databases">
        <authorList>
            <person name="Meier V. D."/>
        </authorList>
    </citation>
    <scope>NUCLEOTIDE SEQUENCE</scope>
    <source>
        <strain evidence="3">AVDCRST_MAG91</strain>
    </source>
</reference>
<protein>
    <recommendedName>
        <fullName evidence="2">Metallo-beta-lactamase domain-containing protein</fullName>
    </recommendedName>
</protein>
<evidence type="ECO:0000256" key="1">
    <source>
        <dbReference type="SAM" id="Phobius"/>
    </source>
</evidence>
<name>A0A6J4S927_9SPHN</name>
<keyword evidence="1" id="KW-0472">Membrane</keyword>
<dbReference type="InterPro" id="IPR001279">
    <property type="entry name" value="Metallo-B-lactamas"/>
</dbReference>
<organism evidence="3">
    <name type="scientific">uncultured Sphingomonadaceae bacterium</name>
    <dbReference type="NCBI Taxonomy" id="169976"/>
    <lineage>
        <taxon>Bacteria</taxon>
        <taxon>Pseudomonadati</taxon>
        <taxon>Pseudomonadota</taxon>
        <taxon>Alphaproteobacteria</taxon>
        <taxon>Sphingomonadales</taxon>
        <taxon>Sphingomonadaceae</taxon>
        <taxon>environmental samples</taxon>
    </lineage>
</organism>
<sequence>MRIEKHVHSCILLTLAGERLLFDPGAYSFVDGRVDPATFSDVSTIVLTHTHPDHIDKDALRTIADASGATLVGNTEVAAELGGDGFEVSVFDEGERAFGAFNLRALPVDHEPVLAEEVPQVTAFIVNDRLLNPGDSFDARMHAFAGIEVLLLPVIAPFLIEVVAYDFAKTMRPRHVVPVHDGHVRDFFLPPRYDTYDMYMKKAGITFQRLMKPGDGFDLA</sequence>
<evidence type="ECO:0000313" key="3">
    <source>
        <dbReference type="EMBL" id="CAA9492581.1"/>
    </source>
</evidence>
<proteinExistence type="predicted"/>
<gene>
    <name evidence="3" type="ORF">AVDCRST_MAG91-619</name>
</gene>
<dbReference type="InterPro" id="IPR050114">
    <property type="entry name" value="UPF0173_UPF0282_UlaG_hydrolase"/>
</dbReference>
<dbReference type="Gene3D" id="3.60.15.10">
    <property type="entry name" value="Ribonuclease Z/Hydroxyacylglutathione hydrolase-like"/>
    <property type="match status" value="1"/>
</dbReference>
<keyword evidence="1" id="KW-0812">Transmembrane</keyword>
<dbReference type="PANTHER" id="PTHR43546">
    <property type="entry name" value="UPF0173 METAL-DEPENDENT HYDROLASE MJ1163-RELATED"/>
    <property type="match status" value="1"/>
</dbReference>
<dbReference type="SUPFAM" id="SSF56281">
    <property type="entry name" value="Metallo-hydrolase/oxidoreductase"/>
    <property type="match status" value="1"/>
</dbReference>
<dbReference type="InterPro" id="IPR036866">
    <property type="entry name" value="RibonucZ/Hydroxyglut_hydro"/>
</dbReference>
<keyword evidence="1" id="KW-1133">Transmembrane helix</keyword>
<dbReference type="Pfam" id="PF13483">
    <property type="entry name" value="Lactamase_B_3"/>
    <property type="match status" value="1"/>
</dbReference>
<dbReference type="EMBL" id="CADCVX010000144">
    <property type="protein sequence ID" value="CAA9492581.1"/>
    <property type="molecule type" value="Genomic_DNA"/>
</dbReference>